<evidence type="ECO:0000256" key="10">
    <source>
        <dbReference type="ARBA" id="ARBA00022984"/>
    </source>
</evidence>
<dbReference type="Pfam" id="PF08245">
    <property type="entry name" value="Mur_ligase_M"/>
    <property type="match status" value="1"/>
</dbReference>
<keyword evidence="12 14" id="KW-0961">Cell wall biogenesis/degradation</keyword>
<keyword evidence="11 14" id="KW-0131">Cell cycle</keyword>
<dbReference type="InterPro" id="IPR050061">
    <property type="entry name" value="MurCDEF_pg_biosynth"/>
</dbReference>
<dbReference type="EC" id="6.3.2.8" evidence="3 14"/>
<dbReference type="InterPro" id="IPR005758">
    <property type="entry name" value="UDP-N-AcMur_Ala_ligase_MurC"/>
</dbReference>
<feature type="domain" description="Mur ligase C-terminal" evidence="16">
    <location>
        <begin position="317"/>
        <end position="441"/>
    </location>
</feature>
<dbReference type="EMBL" id="DVHF01000030">
    <property type="protein sequence ID" value="HIR56471.1"/>
    <property type="molecule type" value="Genomic_DNA"/>
</dbReference>
<dbReference type="GO" id="GO:0009252">
    <property type="term" value="P:peptidoglycan biosynthetic process"/>
    <property type="evidence" value="ECO:0007669"/>
    <property type="project" value="UniProtKB-UniRule"/>
</dbReference>
<keyword evidence="4 14" id="KW-0963">Cytoplasm</keyword>
<evidence type="ECO:0000313" key="19">
    <source>
        <dbReference type="Proteomes" id="UP000886785"/>
    </source>
</evidence>
<evidence type="ECO:0000256" key="8">
    <source>
        <dbReference type="ARBA" id="ARBA00022840"/>
    </source>
</evidence>
<evidence type="ECO:0000256" key="12">
    <source>
        <dbReference type="ARBA" id="ARBA00023316"/>
    </source>
</evidence>
<comment type="catalytic activity">
    <reaction evidence="13 14">
        <text>UDP-N-acetyl-alpha-D-muramate + L-alanine + ATP = UDP-N-acetyl-alpha-D-muramoyl-L-alanine + ADP + phosphate + H(+)</text>
        <dbReference type="Rhea" id="RHEA:23372"/>
        <dbReference type="ChEBI" id="CHEBI:15378"/>
        <dbReference type="ChEBI" id="CHEBI:30616"/>
        <dbReference type="ChEBI" id="CHEBI:43474"/>
        <dbReference type="ChEBI" id="CHEBI:57972"/>
        <dbReference type="ChEBI" id="CHEBI:70757"/>
        <dbReference type="ChEBI" id="CHEBI:83898"/>
        <dbReference type="ChEBI" id="CHEBI:456216"/>
        <dbReference type="EC" id="6.3.2.8"/>
    </reaction>
</comment>
<sequence length="463" mass="50301">MVTNDILGKVKKIHFVGIGGSGMCPLAEILYHKGYQITGSDVSESDTLERVRSYGIPVTMGHRAENVKGAELVVYTAAVKQDNPELAAAREKGIPTAERSVLLGMVTRRYNDSVAVSGTHGKTTTTAMITQICLEAGLDPSAVIGGKLPLIGGNGRAGKSELMVCEACEYVDTFLQLTPAVSIILNIDADHLDYFKTLDNIIKSFRQFARQTTRALIVNGDDENTRKAVQGLDHAEILTFGLSPENDYYAAQIHDGARVCESFALMKRGQKLAEVSLSVPGKHNILNALAAAAAADYLGVPAEQIAHGLHSFTGVHRRFEILGNFGGITVADDFAHHPTELTATLTAAMNMGFRKVWAIFQPHTYSRTYLLLDDFARALAIPDHVILSEILPVRETNTYNIYAKDLADKIPGCVWFKTFEEIADYAIAQAQPGDLLLTLGGGNVYQCANLIVEKYRAMEQAGK</sequence>
<evidence type="ECO:0000313" key="18">
    <source>
        <dbReference type="EMBL" id="HIR56471.1"/>
    </source>
</evidence>
<evidence type="ECO:0000256" key="2">
    <source>
        <dbReference type="ARBA" id="ARBA00004752"/>
    </source>
</evidence>
<comment type="function">
    <text evidence="14">Cell wall formation.</text>
</comment>
<dbReference type="GO" id="GO:0051301">
    <property type="term" value="P:cell division"/>
    <property type="evidence" value="ECO:0007669"/>
    <property type="project" value="UniProtKB-KW"/>
</dbReference>
<reference evidence="18" key="2">
    <citation type="journal article" date="2021" name="PeerJ">
        <title>Extensive microbial diversity within the chicken gut microbiome revealed by metagenomics and culture.</title>
        <authorList>
            <person name="Gilroy R."/>
            <person name="Ravi A."/>
            <person name="Getino M."/>
            <person name="Pursley I."/>
            <person name="Horton D.L."/>
            <person name="Alikhan N.F."/>
            <person name="Baker D."/>
            <person name="Gharbi K."/>
            <person name="Hall N."/>
            <person name="Watson M."/>
            <person name="Adriaenssens E.M."/>
            <person name="Foster-Nyarko E."/>
            <person name="Jarju S."/>
            <person name="Secka A."/>
            <person name="Antonio M."/>
            <person name="Oren A."/>
            <person name="Chaudhuri R.R."/>
            <person name="La Ragione R."/>
            <person name="Hildebrand F."/>
            <person name="Pallen M.J."/>
        </authorList>
    </citation>
    <scope>NUCLEOTIDE SEQUENCE</scope>
    <source>
        <strain evidence="18">ChiSjej1B19-7085</strain>
    </source>
</reference>
<evidence type="ECO:0000256" key="4">
    <source>
        <dbReference type="ARBA" id="ARBA00022490"/>
    </source>
</evidence>
<evidence type="ECO:0000256" key="11">
    <source>
        <dbReference type="ARBA" id="ARBA00023306"/>
    </source>
</evidence>
<dbReference type="SUPFAM" id="SSF51984">
    <property type="entry name" value="MurCD N-terminal domain"/>
    <property type="match status" value="1"/>
</dbReference>
<feature type="domain" description="Mur ligase central" evidence="17">
    <location>
        <begin position="116"/>
        <end position="295"/>
    </location>
</feature>
<evidence type="ECO:0000256" key="9">
    <source>
        <dbReference type="ARBA" id="ARBA00022960"/>
    </source>
</evidence>
<dbReference type="PANTHER" id="PTHR43445:SF3">
    <property type="entry name" value="UDP-N-ACETYLMURAMATE--L-ALANINE LIGASE"/>
    <property type="match status" value="1"/>
</dbReference>
<dbReference type="GO" id="GO:0008763">
    <property type="term" value="F:UDP-N-acetylmuramate-L-alanine ligase activity"/>
    <property type="evidence" value="ECO:0007669"/>
    <property type="project" value="UniProtKB-UniRule"/>
</dbReference>
<dbReference type="Gene3D" id="3.40.50.720">
    <property type="entry name" value="NAD(P)-binding Rossmann-like Domain"/>
    <property type="match status" value="1"/>
</dbReference>
<comment type="similarity">
    <text evidence="14">Belongs to the MurCDEF family.</text>
</comment>
<reference evidence="18" key="1">
    <citation type="submission" date="2020-10" db="EMBL/GenBank/DDBJ databases">
        <authorList>
            <person name="Gilroy R."/>
        </authorList>
    </citation>
    <scope>NUCLEOTIDE SEQUENCE</scope>
    <source>
        <strain evidence="18">ChiSjej1B19-7085</strain>
    </source>
</reference>
<evidence type="ECO:0000256" key="6">
    <source>
        <dbReference type="ARBA" id="ARBA00022618"/>
    </source>
</evidence>
<keyword evidence="8 14" id="KW-0067">ATP-binding</keyword>
<evidence type="ECO:0000256" key="14">
    <source>
        <dbReference type="HAMAP-Rule" id="MF_00046"/>
    </source>
</evidence>
<comment type="subcellular location">
    <subcellularLocation>
        <location evidence="1 14">Cytoplasm</location>
    </subcellularLocation>
</comment>
<dbReference type="Gene3D" id="3.90.190.20">
    <property type="entry name" value="Mur ligase, C-terminal domain"/>
    <property type="match status" value="1"/>
</dbReference>
<keyword evidence="9 14" id="KW-0133">Cell shape</keyword>
<dbReference type="InterPro" id="IPR000713">
    <property type="entry name" value="Mur_ligase_N"/>
</dbReference>
<evidence type="ECO:0000256" key="13">
    <source>
        <dbReference type="ARBA" id="ARBA00047833"/>
    </source>
</evidence>
<keyword evidence="7 14" id="KW-0547">Nucleotide-binding</keyword>
<comment type="pathway">
    <text evidence="2 14">Cell wall biogenesis; peptidoglycan biosynthesis.</text>
</comment>
<name>A0A9D1DPB0_9FIRM</name>
<dbReference type="Pfam" id="PF01225">
    <property type="entry name" value="Mur_ligase"/>
    <property type="match status" value="1"/>
</dbReference>
<keyword evidence="5 14" id="KW-0436">Ligase</keyword>
<dbReference type="GO" id="GO:0005524">
    <property type="term" value="F:ATP binding"/>
    <property type="evidence" value="ECO:0007669"/>
    <property type="project" value="UniProtKB-UniRule"/>
</dbReference>
<dbReference type="InterPro" id="IPR036565">
    <property type="entry name" value="Mur-like_cat_sf"/>
</dbReference>
<dbReference type="SUPFAM" id="SSF53623">
    <property type="entry name" value="MurD-like peptide ligases, catalytic domain"/>
    <property type="match status" value="1"/>
</dbReference>
<dbReference type="Pfam" id="PF02875">
    <property type="entry name" value="Mur_ligase_C"/>
    <property type="match status" value="1"/>
</dbReference>
<dbReference type="NCBIfam" id="TIGR01082">
    <property type="entry name" value="murC"/>
    <property type="match status" value="1"/>
</dbReference>
<evidence type="ECO:0000259" key="17">
    <source>
        <dbReference type="Pfam" id="PF08245"/>
    </source>
</evidence>
<dbReference type="GO" id="GO:0071555">
    <property type="term" value="P:cell wall organization"/>
    <property type="evidence" value="ECO:0007669"/>
    <property type="project" value="UniProtKB-KW"/>
</dbReference>
<evidence type="ECO:0000259" key="15">
    <source>
        <dbReference type="Pfam" id="PF01225"/>
    </source>
</evidence>
<dbReference type="InterPro" id="IPR036615">
    <property type="entry name" value="Mur_ligase_C_dom_sf"/>
</dbReference>
<proteinExistence type="inferred from homology"/>
<feature type="binding site" evidence="14">
    <location>
        <begin position="118"/>
        <end position="124"/>
    </location>
    <ligand>
        <name>ATP</name>
        <dbReference type="ChEBI" id="CHEBI:30616"/>
    </ligand>
</feature>
<dbReference type="GO" id="GO:0008360">
    <property type="term" value="P:regulation of cell shape"/>
    <property type="evidence" value="ECO:0007669"/>
    <property type="project" value="UniProtKB-KW"/>
</dbReference>
<evidence type="ECO:0000256" key="1">
    <source>
        <dbReference type="ARBA" id="ARBA00004496"/>
    </source>
</evidence>
<dbReference type="Gene3D" id="3.40.1190.10">
    <property type="entry name" value="Mur-like, catalytic domain"/>
    <property type="match status" value="1"/>
</dbReference>
<evidence type="ECO:0000259" key="16">
    <source>
        <dbReference type="Pfam" id="PF02875"/>
    </source>
</evidence>
<dbReference type="Proteomes" id="UP000886785">
    <property type="component" value="Unassembled WGS sequence"/>
</dbReference>
<dbReference type="AlphaFoldDB" id="A0A9D1DPB0"/>
<dbReference type="PANTHER" id="PTHR43445">
    <property type="entry name" value="UDP-N-ACETYLMURAMATE--L-ALANINE LIGASE-RELATED"/>
    <property type="match status" value="1"/>
</dbReference>
<dbReference type="GO" id="GO:0005737">
    <property type="term" value="C:cytoplasm"/>
    <property type="evidence" value="ECO:0007669"/>
    <property type="project" value="UniProtKB-SubCell"/>
</dbReference>
<dbReference type="HAMAP" id="MF_00046">
    <property type="entry name" value="MurC"/>
    <property type="match status" value="1"/>
</dbReference>
<feature type="domain" description="Mur ligase N-terminal catalytic" evidence="15">
    <location>
        <begin position="12"/>
        <end position="110"/>
    </location>
</feature>
<protein>
    <recommendedName>
        <fullName evidence="3 14">UDP-N-acetylmuramate--L-alanine ligase</fullName>
        <ecNumber evidence="3 14">6.3.2.8</ecNumber>
    </recommendedName>
    <alternativeName>
        <fullName evidence="14">UDP-N-acetylmuramoyl-L-alanine synthetase</fullName>
    </alternativeName>
</protein>
<organism evidence="18 19">
    <name type="scientific">Candidatus Gallacutalibacter pullicola</name>
    <dbReference type="NCBI Taxonomy" id="2840830"/>
    <lineage>
        <taxon>Bacteria</taxon>
        <taxon>Bacillati</taxon>
        <taxon>Bacillota</taxon>
        <taxon>Clostridia</taxon>
        <taxon>Eubacteriales</taxon>
        <taxon>Candidatus Gallacutalibacter</taxon>
    </lineage>
</organism>
<dbReference type="InterPro" id="IPR004101">
    <property type="entry name" value="Mur_ligase_C"/>
</dbReference>
<dbReference type="SUPFAM" id="SSF53244">
    <property type="entry name" value="MurD-like peptide ligases, peptide-binding domain"/>
    <property type="match status" value="1"/>
</dbReference>
<evidence type="ECO:0000256" key="5">
    <source>
        <dbReference type="ARBA" id="ARBA00022598"/>
    </source>
</evidence>
<evidence type="ECO:0000256" key="7">
    <source>
        <dbReference type="ARBA" id="ARBA00022741"/>
    </source>
</evidence>
<comment type="caution">
    <text evidence="18">The sequence shown here is derived from an EMBL/GenBank/DDBJ whole genome shotgun (WGS) entry which is preliminary data.</text>
</comment>
<keyword evidence="10 14" id="KW-0573">Peptidoglycan synthesis</keyword>
<accession>A0A9D1DPB0</accession>
<keyword evidence="6 14" id="KW-0132">Cell division</keyword>
<dbReference type="InterPro" id="IPR013221">
    <property type="entry name" value="Mur_ligase_cen"/>
</dbReference>
<gene>
    <name evidence="14 18" type="primary">murC</name>
    <name evidence="18" type="ORF">IAA54_02300</name>
</gene>
<evidence type="ECO:0000256" key="3">
    <source>
        <dbReference type="ARBA" id="ARBA00012211"/>
    </source>
</evidence>